<protein>
    <submittedName>
        <fullName evidence="2">Uncharacterized protein</fullName>
    </submittedName>
</protein>
<keyword evidence="1" id="KW-0472">Membrane</keyword>
<organism evidence="2 3">
    <name type="scientific">Cyclobacterium xiamenense</name>
    <dbReference type="NCBI Taxonomy" id="1297121"/>
    <lineage>
        <taxon>Bacteria</taxon>
        <taxon>Pseudomonadati</taxon>
        <taxon>Bacteroidota</taxon>
        <taxon>Cytophagia</taxon>
        <taxon>Cytophagales</taxon>
        <taxon>Cyclobacteriaceae</taxon>
        <taxon>Cyclobacterium</taxon>
    </lineage>
</organism>
<sequence>MDKIGKLVVGVWMVLVLQPSLSQGQDVAVEGYFLQDSARLGERVGYVLKARYPSEMPVLFPDSTYRFGDFEYLGKQTFTSATADGVTLDSAVYWLSNFSLDSVQNYRIPVFEIVRYDSIHHVPEPAPLHLVLTIDEIPEELSFRQNDSYQYIPPSFNYPYLIVGILLVVVLLIAGFYFFGEGLKKRWQVYREKRKFKRFVEDWELSMKQLVNNPQIQEADELLGLWKSYLENLTGLPFREWTATETAAFLQQPEVVTDFRKIELIIYANRVDNNIREACENLLQISRNQLEEKIEKIHHHE</sequence>
<dbReference type="AlphaFoldDB" id="A0A1H6YHV4"/>
<keyword evidence="1" id="KW-0812">Transmembrane</keyword>
<name>A0A1H6YHV4_9BACT</name>
<gene>
    <name evidence="2" type="ORF">SAMN05192553_103478</name>
</gene>
<evidence type="ECO:0000256" key="1">
    <source>
        <dbReference type="SAM" id="Phobius"/>
    </source>
</evidence>
<accession>A0A1H6YHV4</accession>
<dbReference type="RefSeq" id="WP_092174034.1">
    <property type="nucleotide sequence ID" value="NZ_FNZH01000003.1"/>
</dbReference>
<dbReference type="OrthoDB" id="848790at2"/>
<evidence type="ECO:0000313" key="2">
    <source>
        <dbReference type="EMBL" id="SEJ36345.1"/>
    </source>
</evidence>
<dbReference type="STRING" id="1416801.SAMN05192553_103478"/>
<dbReference type="EMBL" id="FNZH01000003">
    <property type="protein sequence ID" value="SEJ36345.1"/>
    <property type="molecule type" value="Genomic_DNA"/>
</dbReference>
<proteinExistence type="predicted"/>
<keyword evidence="1" id="KW-1133">Transmembrane helix</keyword>
<evidence type="ECO:0000313" key="3">
    <source>
        <dbReference type="Proteomes" id="UP000199403"/>
    </source>
</evidence>
<reference evidence="3" key="1">
    <citation type="submission" date="2016-10" db="EMBL/GenBank/DDBJ databases">
        <authorList>
            <person name="Varghese N."/>
            <person name="Submissions S."/>
        </authorList>
    </citation>
    <scope>NUCLEOTIDE SEQUENCE [LARGE SCALE GENOMIC DNA]</scope>
    <source>
        <strain evidence="3">IBRC-M 10761</strain>
    </source>
</reference>
<feature type="transmembrane region" description="Helical" evidence="1">
    <location>
        <begin position="158"/>
        <end position="179"/>
    </location>
</feature>
<keyword evidence="3" id="KW-1185">Reference proteome</keyword>
<dbReference type="Proteomes" id="UP000199403">
    <property type="component" value="Unassembled WGS sequence"/>
</dbReference>